<evidence type="ECO:0000313" key="3">
    <source>
        <dbReference type="Proteomes" id="UP001519921"/>
    </source>
</evidence>
<feature type="transmembrane region" description="Helical" evidence="1">
    <location>
        <begin position="360"/>
        <end position="378"/>
    </location>
</feature>
<dbReference type="RefSeq" id="WP_219780253.1">
    <property type="nucleotide sequence ID" value="NZ_JAHXPT010000009.1"/>
</dbReference>
<keyword evidence="3" id="KW-1185">Reference proteome</keyword>
<evidence type="ECO:0000313" key="2">
    <source>
        <dbReference type="EMBL" id="MBW6410792.1"/>
    </source>
</evidence>
<feature type="transmembrane region" description="Helical" evidence="1">
    <location>
        <begin position="237"/>
        <end position="258"/>
    </location>
</feature>
<feature type="transmembrane region" description="Helical" evidence="1">
    <location>
        <begin position="319"/>
        <end position="340"/>
    </location>
</feature>
<feature type="transmembrane region" description="Helical" evidence="1">
    <location>
        <begin position="189"/>
        <end position="209"/>
    </location>
</feature>
<evidence type="ECO:0000256" key="1">
    <source>
        <dbReference type="SAM" id="Phobius"/>
    </source>
</evidence>
<feature type="transmembrane region" description="Helical" evidence="1">
    <location>
        <begin position="12"/>
        <end position="31"/>
    </location>
</feature>
<gene>
    <name evidence="2" type="ORF">KYD98_11875</name>
</gene>
<reference evidence="2 3" key="1">
    <citation type="submission" date="2021-07" db="EMBL/GenBank/DDBJ databases">
        <title>Clostridium weizhouense sp. nov., an anaerobic bacterium isolated from activated sludge of Petroleum wastewater.</title>
        <authorList>
            <person name="Li Q."/>
        </authorList>
    </citation>
    <scope>NUCLEOTIDE SEQUENCE [LARGE SCALE GENOMIC DNA]</scope>
    <source>
        <strain evidence="2 3">YB-6</strain>
    </source>
</reference>
<keyword evidence="1" id="KW-1133">Transmembrane helix</keyword>
<feature type="transmembrane region" description="Helical" evidence="1">
    <location>
        <begin position="287"/>
        <end position="312"/>
    </location>
</feature>
<sequence length="391" mass="46077">MRILINELKKIFNFKSIVVLLLINVVIYFLFIEFDISIFPNGRPQMDSYRISVKMINEKGNNLKDNDINYLYNMKEDMIKEADNYLKNNEKAKELNIKDYASFKEESSKQDKVSEEFDKLYSDIMFKEGVNVFWELEVIDNDIDHFKYKENEFKFLQGKTYEKRINEIRKNNSKNSILPWFVFENYNNIIINTSIAVIISIIFMIAPIFTRDKNIALELLQYTSKTGRELYKDKIKAAILATNILITIQLGILFLLFITRPYTVNIFYNSNINSCFSGNLFWFDITFLQYIILTIILLYIIGIIVTLITCIISVNISSYIQLIVALTPISVVLIYITQSLILDRVGFIYRFKYKLAIFKYRVPILILLLALTSIMLIVRRYKKEKNIDILI</sequence>
<comment type="caution">
    <text evidence="2">The sequence shown here is derived from an EMBL/GenBank/DDBJ whole genome shotgun (WGS) entry which is preliminary data.</text>
</comment>
<dbReference type="Proteomes" id="UP001519921">
    <property type="component" value="Unassembled WGS sequence"/>
</dbReference>
<dbReference type="EMBL" id="JAHXPT010000009">
    <property type="protein sequence ID" value="MBW6410792.1"/>
    <property type="molecule type" value="Genomic_DNA"/>
</dbReference>
<keyword evidence="1" id="KW-0472">Membrane</keyword>
<organism evidence="2 3">
    <name type="scientific">Clostridium weizhouense</name>
    <dbReference type="NCBI Taxonomy" id="2859781"/>
    <lineage>
        <taxon>Bacteria</taxon>
        <taxon>Bacillati</taxon>
        <taxon>Bacillota</taxon>
        <taxon>Clostridia</taxon>
        <taxon>Eubacteriales</taxon>
        <taxon>Clostridiaceae</taxon>
        <taxon>Clostridium</taxon>
    </lineage>
</organism>
<name>A0ABS7AQ46_9CLOT</name>
<protein>
    <recommendedName>
        <fullName evidence="4">ABC-2 family transporter protein</fullName>
    </recommendedName>
</protein>
<proteinExistence type="predicted"/>
<keyword evidence="1" id="KW-0812">Transmembrane</keyword>
<accession>A0ABS7AQ46</accession>
<evidence type="ECO:0008006" key="4">
    <source>
        <dbReference type="Google" id="ProtNLM"/>
    </source>
</evidence>